<dbReference type="PROSITE" id="PS51723">
    <property type="entry name" value="PEPTIDASE_M60"/>
    <property type="match status" value="1"/>
</dbReference>
<evidence type="ECO:0000259" key="3">
    <source>
        <dbReference type="PROSITE" id="PS50022"/>
    </source>
</evidence>
<accession>A0A0A7G1G5</accession>
<dbReference type="Gene3D" id="3.40.390.80">
    <property type="entry name" value="Peptidase M60, enhancin-like domain 2"/>
    <property type="match status" value="1"/>
</dbReference>
<dbReference type="InterPro" id="IPR008979">
    <property type="entry name" value="Galactose-bd-like_sf"/>
</dbReference>
<dbReference type="Pfam" id="PF13402">
    <property type="entry name" value="Peptidase_M60"/>
    <property type="match status" value="1"/>
</dbReference>
<feature type="domain" description="F5/8 type C" evidence="3">
    <location>
        <begin position="1413"/>
        <end position="1569"/>
    </location>
</feature>
<keyword evidence="1" id="KW-0378">Hydrolase</keyword>
<dbReference type="PANTHER" id="PTHR24099">
    <property type="entry name" value="E3 UBIQUITIN-PROTEIN LIGASE TRIM36-RELATED"/>
    <property type="match status" value="1"/>
</dbReference>
<dbReference type="InterPro" id="IPR042279">
    <property type="entry name" value="Pep_M60_3"/>
</dbReference>
<sequence length="1720" mass="194792">MKNKRIISSTLILTIASTSVPIMAQNRENVISRNNSSYSNVLGTNKNEKRNILTGDLELDIKFNLPIKNTSIEKTAIGITIRNGNESATISLGGKESNLKSKLTLGGKEYEYIVKKLNKERGFVTLEDTEVAYYNVTINNLPSDKYDVEVFGEGFSKLEAKGIEIKEYSKRLVIEDTKNLLIGDFNKDNIVNNEDYKKVLENIETENNEKIKEYDLNRDSEVDILDLHYVHNNMEVKRETPKIENTNAIIDPSKVKVENTKEDQTIEGSIEDVLGDEGSVSLGLKDSNKIISAENPVELKMQFEESNILTEKIVIKAPKNGNAPTSGSVKVVDENGKTHTVSYDKKLRANVGEDIVINLGKQIAVKEVTIVVTGTVTEANLAEIAKVEFLNNVYEEVPAPSMNIPKINLVETDHQKITVGWGHEANVTSYSVRLRKKDGETIKEEKVRETTDNKVVFEKLDNFENYYVSVQSVNGEWKSGYSEEKVVTPMPKERPAKPEGVSITEEYRSLKINWKKNEKAEKYSLFYREKGTEKYEEIKDITGTSYTLTNLKDETEYEIYLTAHNRIGTSPNSEVYTGKTINITIPEIPKYKQINTSNGAGVPTKHIVDVEYPGGYSDKDYPDGLDKFSIVDDDFTTHWTIRDWDTSVYSKRGPIVTFDKEFKIDTIMLATRLDGTPFTFNRYNVKYWDKDGKEHLVTGGHYTRRSNDKNYYILKLDKPIETSKIQVNISGYGGDIVSISELKFYNYDSIEDDTRALFKDDLLIDLKEGVTLERINELKERVNTKDSVSDEYHPFKNVIEDELKLAEDIFTDKNISDEIITVNQNITTANNGHLGFNMANDYQSLGVVAKEGEELTVYVGTTGNVLPKLVFTQFYPESGSWKSKEFNLRKGKNIITVPKITNMDVEKGGSVYVRYPNGTPSGYDIKVRVSGGEKIPTISVANKINNEQSEAEIKESLRQYIRELKQHVEELPNKYEKETFLNKLDIFNLFTDKEKFYDENTSVLNSTEIETDKVTLSFPASKVLEGIIDGTSSEDEQVNRLYKSLKAWEQIMDIAYAEKGLYKSPDRNGDGKVDDNEKKHRTPGSRMNIRYTRMFDGAFMYASAGHVGIEMNSVPPLMKGTPYVKGEDGKVTIENNLFGWGIAHEIGHVIDQNKLTYVETTNNILALLVQTFDDESKSRLELSGKYEDAYKKVTSGTVGLPSDVFTKLVMFWQLHLAYDNEPNYNMLDENNNNSFYANLYRKYREADEEMNSLSTEDRLIRIASDVVQKDLSDFFYSWGLRPTKETLQYVSKYEKENRKIQFLNDEARRQKLNGITNMSKDTKSLGEFKDYKDGDYVKNTKRININLNTTKDSDKVLGYEIYRNGVPVAFTTENNFEDIINAENNRTFKYEVVAYDYLLNKTEKSLIGTIKVSHDGSLGKDAFTIDTNTKSNKDLNNSEDTTGPIMNPAKNDLIDNDLSTVYEGEVTGTEDPYIIVEMNRINQITGLKYKTGDSNLLKDYEIYVSKDKENWTLAKSGTATSEDLEETIYFNKENTEGGKQIWTYEASYVKLVAKGAKKISLAEIDIIGQPGDNIDIGANGVNGVGKLSHDFEYADGKVIKEGSIIVTGEYRGNPAFNVALLRNYRNEIVSGKQILLAEIPSDGHLGEISSGTFIYFIEPENIDKVDLTNKVKVELYRVNDALTNEGQRLVSDSLYVDVPENLPSISLQGENNNIKALVER</sequence>
<keyword evidence="1" id="KW-0326">Glycosidase</keyword>
<dbReference type="RefSeq" id="WP_052139401.1">
    <property type="nucleotide sequence ID" value="NZ_CP006905.1"/>
</dbReference>
<dbReference type="InterPro" id="IPR036439">
    <property type="entry name" value="Dockerin_dom_sf"/>
</dbReference>
<dbReference type="Gene3D" id="2.60.40.10">
    <property type="entry name" value="Immunoglobulins"/>
    <property type="match status" value="2"/>
</dbReference>
<dbReference type="CDD" id="cd00063">
    <property type="entry name" value="FN3"/>
    <property type="match status" value="2"/>
</dbReference>
<organism evidence="6 7">
    <name type="scientific">Clostridium baratii str. Sullivan</name>
    <dbReference type="NCBI Taxonomy" id="1415775"/>
    <lineage>
        <taxon>Bacteria</taxon>
        <taxon>Bacillati</taxon>
        <taxon>Bacillota</taxon>
        <taxon>Clostridia</taxon>
        <taxon>Eubacteriales</taxon>
        <taxon>Clostridiaceae</taxon>
        <taxon>Clostridium</taxon>
    </lineage>
</organism>
<dbReference type="EMBL" id="CP006905">
    <property type="protein sequence ID" value="AIY84806.1"/>
    <property type="molecule type" value="Genomic_DNA"/>
</dbReference>
<dbReference type="SMART" id="SM01276">
    <property type="entry name" value="M60-like"/>
    <property type="match status" value="1"/>
</dbReference>
<evidence type="ECO:0000259" key="4">
    <source>
        <dbReference type="PROSITE" id="PS50853"/>
    </source>
</evidence>
<dbReference type="KEGG" id="cbv:U729_622"/>
<dbReference type="PROSITE" id="PS50853">
    <property type="entry name" value="FN3"/>
    <property type="match status" value="2"/>
</dbReference>
<keyword evidence="7" id="KW-1185">Reference proteome</keyword>
<keyword evidence="2" id="KW-0732">Signal</keyword>
<dbReference type="InterPro" id="IPR013783">
    <property type="entry name" value="Ig-like_fold"/>
</dbReference>
<gene>
    <name evidence="6" type="ORF">U729_622</name>
</gene>
<feature type="domain" description="Fibronectin type-III" evidence="4">
    <location>
        <begin position="400"/>
        <end position="492"/>
    </location>
</feature>
<dbReference type="InterPro" id="IPR050617">
    <property type="entry name" value="E3_ligase_FN3/SPRY"/>
</dbReference>
<dbReference type="SMART" id="SM00060">
    <property type="entry name" value="FN3"/>
    <property type="match status" value="2"/>
</dbReference>
<evidence type="ECO:0000313" key="7">
    <source>
        <dbReference type="Proteomes" id="UP000030635"/>
    </source>
</evidence>
<dbReference type="GO" id="GO:0000272">
    <property type="term" value="P:polysaccharide catabolic process"/>
    <property type="evidence" value="ECO:0007669"/>
    <property type="project" value="InterPro"/>
</dbReference>
<dbReference type="InterPro" id="IPR003961">
    <property type="entry name" value="FN3_dom"/>
</dbReference>
<dbReference type="InterPro" id="IPR036116">
    <property type="entry name" value="FN3_sf"/>
</dbReference>
<evidence type="ECO:0000313" key="6">
    <source>
        <dbReference type="EMBL" id="AIY84806.1"/>
    </source>
</evidence>
<dbReference type="Pfam" id="PF00041">
    <property type="entry name" value="fn3"/>
    <property type="match status" value="2"/>
</dbReference>
<dbReference type="PROSITE" id="PS50022">
    <property type="entry name" value="FA58C_3"/>
    <property type="match status" value="1"/>
</dbReference>
<dbReference type="Pfam" id="PF00754">
    <property type="entry name" value="F5_F8_type_C"/>
    <property type="match status" value="1"/>
</dbReference>
<dbReference type="Proteomes" id="UP000030635">
    <property type="component" value="Chromosome"/>
</dbReference>
<dbReference type="Gene3D" id="1.10.390.30">
    <property type="entry name" value="Peptidase M60, enhancin-like domain 3"/>
    <property type="match status" value="1"/>
</dbReference>
<protein>
    <submittedName>
        <fullName evidence="6">Fibronectin type III domain protein</fullName>
    </submittedName>
</protein>
<dbReference type="STRING" id="1561.NPD11_2369"/>
<dbReference type="eggNOG" id="COG4733">
    <property type="taxonomic scope" value="Bacteria"/>
</dbReference>
<dbReference type="SUPFAM" id="SSF49265">
    <property type="entry name" value="Fibronectin type III"/>
    <property type="match status" value="1"/>
</dbReference>
<evidence type="ECO:0000259" key="5">
    <source>
        <dbReference type="PROSITE" id="PS51723"/>
    </source>
</evidence>
<dbReference type="PANTHER" id="PTHR24099:SF16">
    <property type="entry name" value="E3 UBIQUITIN-PROTEIN LIGASE MIDLINE-1-LIKE ISOFORM X1"/>
    <property type="match status" value="1"/>
</dbReference>
<dbReference type="InterPro" id="IPR000421">
    <property type="entry name" value="FA58C"/>
</dbReference>
<evidence type="ECO:0000256" key="2">
    <source>
        <dbReference type="SAM" id="SignalP"/>
    </source>
</evidence>
<name>A0A0A7G1G5_9CLOT</name>
<evidence type="ECO:0000256" key="1">
    <source>
        <dbReference type="ARBA" id="ARBA00023295"/>
    </source>
</evidence>
<reference evidence="6 7" key="1">
    <citation type="journal article" date="2015" name="Infect. Genet. Evol.">
        <title>Genomic sequences of six botulinum neurotoxin-producing strains representing three clostridial species illustrate the mobility and diversity of botulinum neurotoxin genes.</title>
        <authorList>
            <person name="Smith T.J."/>
            <person name="Hill K.K."/>
            <person name="Xie G."/>
            <person name="Foley B.T."/>
            <person name="Williamson C.H."/>
            <person name="Foster J.T."/>
            <person name="Johnson S.L."/>
            <person name="Chertkov O."/>
            <person name="Teshima H."/>
            <person name="Gibbons H.S."/>
            <person name="Johnsky L.A."/>
            <person name="Karavis M.A."/>
            <person name="Smith L.A."/>
        </authorList>
    </citation>
    <scope>NUCLEOTIDE SEQUENCE [LARGE SCALE GENOMIC DNA]</scope>
    <source>
        <strain evidence="6">Sullivan</strain>
    </source>
</reference>
<dbReference type="HOGENOM" id="CLU_002552_0_0_9"/>
<feature type="domain" description="Peptidase M60" evidence="5">
    <location>
        <begin position="840"/>
        <end position="1219"/>
    </location>
</feature>
<dbReference type="SUPFAM" id="SSF63446">
    <property type="entry name" value="Type I dockerin domain"/>
    <property type="match status" value="1"/>
</dbReference>
<feature type="chain" id="PRO_5002027864" evidence="2">
    <location>
        <begin position="25"/>
        <end position="1720"/>
    </location>
</feature>
<dbReference type="Gene3D" id="2.60.120.1250">
    <property type="entry name" value="Peptidase M60, enhancin-like domain 1"/>
    <property type="match status" value="1"/>
</dbReference>
<proteinExistence type="predicted"/>
<dbReference type="GO" id="GO:0016798">
    <property type="term" value="F:hydrolase activity, acting on glycosyl bonds"/>
    <property type="evidence" value="ECO:0007669"/>
    <property type="project" value="UniProtKB-KW"/>
</dbReference>
<dbReference type="Gene3D" id="2.60.120.260">
    <property type="entry name" value="Galactose-binding domain-like"/>
    <property type="match status" value="2"/>
</dbReference>
<feature type="signal peptide" evidence="2">
    <location>
        <begin position="1"/>
        <end position="24"/>
    </location>
</feature>
<feature type="domain" description="Fibronectin type-III" evidence="4">
    <location>
        <begin position="494"/>
        <end position="583"/>
    </location>
</feature>
<dbReference type="SUPFAM" id="SSF49785">
    <property type="entry name" value="Galactose-binding domain-like"/>
    <property type="match status" value="1"/>
</dbReference>
<dbReference type="InterPro" id="IPR031161">
    <property type="entry name" value="Peptidase_M60_dom"/>
</dbReference>
<dbReference type="Gene3D" id="2.60.40.4130">
    <property type="match status" value="1"/>
</dbReference>
<dbReference type="OrthoDB" id="197688at2"/>